<dbReference type="Pfam" id="PF12146">
    <property type="entry name" value="Hydrolase_4"/>
    <property type="match status" value="1"/>
</dbReference>
<protein>
    <submittedName>
        <fullName evidence="2">Alpha/beta hydrolase family protein</fullName>
    </submittedName>
</protein>
<name>A0A1X7FU49_9HYPH</name>
<dbReference type="STRING" id="464029.SAMN02982989_0849"/>
<dbReference type="RefSeq" id="WP_085423763.1">
    <property type="nucleotide sequence ID" value="NZ_FXAF01000008.1"/>
</dbReference>
<dbReference type="GO" id="GO:0052689">
    <property type="term" value="F:carboxylic ester hydrolase activity"/>
    <property type="evidence" value="ECO:0007669"/>
    <property type="project" value="TreeGrafter"/>
</dbReference>
<dbReference type="PANTHER" id="PTHR43265:SF1">
    <property type="entry name" value="ESTERASE ESTD"/>
    <property type="match status" value="1"/>
</dbReference>
<dbReference type="EMBL" id="FXAF01000008">
    <property type="protein sequence ID" value="SMF58855.1"/>
    <property type="molecule type" value="Genomic_DNA"/>
</dbReference>
<evidence type="ECO:0000313" key="3">
    <source>
        <dbReference type="Proteomes" id="UP000192903"/>
    </source>
</evidence>
<feature type="domain" description="Serine aminopeptidase S33" evidence="1">
    <location>
        <begin position="64"/>
        <end position="168"/>
    </location>
</feature>
<dbReference type="PANTHER" id="PTHR43265">
    <property type="entry name" value="ESTERASE ESTD"/>
    <property type="match status" value="1"/>
</dbReference>
<dbReference type="SUPFAM" id="SSF53474">
    <property type="entry name" value="alpha/beta-Hydrolases"/>
    <property type="match status" value="2"/>
</dbReference>
<proteinExistence type="predicted"/>
<dbReference type="Gene3D" id="3.40.50.1820">
    <property type="entry name" value="alpha/beta hydrolase"/>
    <property type="match status" value="2"/>
</dbReference>
<gene>
    <name evidence="2" type="ORF">SAMN02982989_0849</name>
</gene>
<dbReference type="AlphaFoldDB" id="A0A1X7FU49"/>
<sequence>MHDIEAKSTRCEGPVARPAAEPITFDGTVGLFTPAEGPARLLAVLFASPWGLEEMCTRKFWRILAERLAQEGISSLRFDYPGTGDALDETVFRPGIETWAEAFVAAARFLERRSGCDRIVLVAQGVGAVVAAQAAERISGVDGIAFLAPVVSGRFHVRELSAFSQIINDKLGLKKETAAAIEVAGLRMPQEIVDGLRSIDLMKTEKALAKNAIVFSRSDRPADGAFAAHLRKLGGDVLDVPFEGYEKLTSNPTVAVVPEAVASQLVAWIAELAQRETAVREPCVSGYASTHQGADYAETTVRFGRGGRLFGIVCKPLSQSPEKKPTVLLLSSGYDRLSGWGRSTVETARSLAREGISSLRFDCANVADSPPLAGHTGQVLYDPVQVADVREAIDFLESRGMAPVVTAGRCSGAYLGFQSALDDPRIVGLVGVNPVVFQWEEGRSVDEALENPVQTLEHYGRRLFERETLMRILRGEVDVVQKAGEIFRRLAKRAVQPLAQAVGGLSVRERAVLAGFRKLHGRGVRVSLLYSAGDIGLEELSHFFGRDAKGMRRFPNVTFSVVQDADHNFTPRHARMAYLGAVNSIVSSTANR</sequence>
<evidence type="ECO:0000259" key="1">
    <source>
        <dbReference type="Pfam" id="PF12146"/>
    </source>
</evidence>
<dbReference type="InterPro" id="IPR053145">
    <property type="entry name" value="AB_hydrolase_Est10"/>
</dbReference>
<accession>A0A1X7FU49</accession>
<keyword evidence="2" id="KW-0378">Hydrolase</keyword>
<dbReference type="Proteomes" id="UP000192903">
    <property type="component" value="Unassembled WGS sequence"/>
</dbReference>
<organism evidence="2 3">
    <name type="scientific">Xaviernesmea oryzae</name>
    <dbReference type="NCBI Taxonomy" id="464029"/>
    <lineage>
        <taxon>Bacteria</taxon>
        <taxon>Pseudomonadati</taxon>
        <taxon>Pseudomonadota</taxon>
        <taxon>Alphaproteobacteria</taxon>
        <taxon>Hyphomicrobiales</taxon>
        <taxon>Rhizobiaceae</taxon>
        <taxon>Rhizobium/Agrobacterium group</taxon>
        <taxon>Xaviernesmea</taxon>
    </lineage>
</organism>
<reference evidence="3" key="1">
    <citation type="submission" date="2017-04" db="EMBL/GenBank/DDBJ databases">
        <authorList>
            <person name="Varghese N."/>
            <person name="Submissions S."/>
        </authorList>
    </citation>
    <scope>NUCLEOTIDE SEQUENCE [LARGE SCALE GENOMIC DNA]</scope>
    <source>
        <strain evidence="3">B4P</strain>
    </source>
</reference>
<keyword evidence="3" id="KW-1185">Reference proteome</keyword>
<dbReference type="InterPro" id="IPR029058">
    <property type="entry name" value="AB_hydrolase_fold"/>
</dbReference>
<dbReference type="InterPro" id="IPR022742">
    <property type="entry name" value="Hydrolase_4"/>
</dbReference>
<dbReference type="OrthoDB" id="249225at2"/>
<evidence type="ECO:0000313" key="2">
    <source>
        <dbReference type="EMBL" id="SMF58855.1"/>
    </source>
</evidence>